<feature type="region of interest" description="Disordered" evidence="1">
    <location>
        <begin position="1"/>
        <end position="20"/>
    </location>
</feature>
<dbReference type="PANTHER" id="PTHR12298">
    <property type="entry name" value="PCDC2 PROGRAMMED CELL DEATH PROTEIN 2 -RELATED"/>
    <property type="match status" value="1"/>
</dbReference>
<organism evidence="3 4">
    <name type="scientific">Cyclotella atomus</name>
    <dbReference type="NCBI Taxonomy" id="382360"/>
    <lineage>
        <taxon>Eukaryota</taxon>
        <taxon>Sar</taxon>
        <taxon>Stramenopiles</taxon>
        <taxon>Ochrophyta</taxon>
        <taxon>Bacillariophyta</taxon>
        <taxon>Coscinodiscophyceae</taxon>
        <taxon>Thalassiosirophycidae</taxon>
        <taxon>Stephanodiscales</taxon>
        <taxon>Stephanodiscaceae</taxon>
        <taxon>Cyclotella</taxon>
    </lineage>
</organism>
<dbReference type="PANTHER" id="PTHR12298:SF4">
    <property type="entry name" value="PROGRAMMED CELL DEATH PROTEIN 2"/>
    <property type="match status" value="1"/>
</dbReference>
<dbReference type="Pfam" id="PF04194">
    <property type="entry name" value="PDCD2_C"/>
    <property type="match status" value="1"/>
</dbReference>
<evidence type="ECO:0000313" key="4">
    <source>
        <dbReference type="Proteomes" id="UP001530400"/>
    </source>
</evidence>
<accession>A0ABD3PBU0</accession>
<reference evidence="3 4" key="1">
    <citation type="submission" date="2024-10" db="EMBL/GenBank/DDBJ databases">
        <title>Updated reference genomes for cyclostephanoid diatoms.</title>
        <authorList>
            <person name="Roberts W.R."/>
            <person name="Alverson A.J."/>
        </authorList>
    </citation>
    <scope>NUCLEOTIDE SEQUENCE [LARGE SCALE GENOMIC DNA]</scope>
    <source>
        <strain evidence="3 4">AJA010-31</strain>
    </source>
</reference>
<sequence length="519" mass="57323">MASRQSEKDPTVNKNVTSIPTMQLGFASQTDDDIQLGHTSPNWSDWDGGKIGGRPSWLNPRDIPHEILRCRGACSTNSSEDEGTPLCFITQLYCPGDDVREEAFHRSIYVFACPTCCSGNSPLMQSVKDASTAETSNTGSPPKHSLSDCIQILRCQLPKQNEFYPPKGDSGEKWIKHQSQYWAQCGKDDKLNLCAVCGQRSRGKCPKQNKWFCGPNHQKEHLRAAKKLNDESTTNVPLKYLQSICYESELVVEEEPKPSSPQYTENDVKQKPKGLFEGELTDADSTLEQVELNAMTLSEAATGVTDPTTLAFYARMAIGGEENDVRDQCLRYSRWPEDKIDAEDDDAEDVGPLWLASDNQPPSQFPPPCQYCGAARAFEFQILPQMLHYLFHDPQSSDKSGDSSSPVLTEAERAILLEAASKIESGAELPPGFREQHEAALAKARDALLGSGIDKNSPDGSKASLEWGTIAIYTCTASCGDGDVVSPREMKNLDASERERLRSLGAYREEVAWVQPPLD</sequence>
<evidence type="ECO:0000256" key="1">
    <source>
        <dbReference type="SAM" id="MobiDB-lite"/>
    </source>
</evidence>
<feature type="compositionally biased region" description="Basic and acidic residues" evidence="1">
    <location>
        <begin position="1"/>
        <end position="11"/>
    </location>
</feature>
<gene>
    <name evidence="3" type="ORF">ACHAWO_012819</name>
</gene>
<proteinExistence type="predicted"/>
<name>A0ABD3PBU0_9STRA</name>
<comment type="caution">
    <text evidence="3">The sequence shown here is derived from an EMBL/GenBank/DDBJ whole genome shotgun (WGS) entry which is preliminary data.</text>
</comment>
<evidence type="ECO:0000259" key="2">
    <source>
        <dbReference type="Pfam" id="PF04194"/>
    </source>
</evidence>
<dbReference type="EMBL" id="JALLPJ020000745">
    <property type="protein sequence ID" value="KAL3783930.1"/>
    <property type="molecule type" value="Genomic_DNA"/>
</dbReference>
<dbReference type="Proteomes" id="UP001530400">
    <property type="component" value="Unassembled WGS sequence"/>
</dbReference>
<dbReference type="InterPro" id="IPR007320">
    <property type="entry name" value="PDCD2_C"/>
</dbReference>
<dbReference type="AlphaFoldDB" id="A0ABD3PBU0"/>
<evidence type="ECO:0000313" key="3">
    <source>
        <dbReference type="EMBL" id="KAL3783930.1"/>
    </source>
</evidence>
<protein>
    <recommendedName>
        <fullName evidence="2">Programmed cell death protein 2 C-terminal domain-containing protein</fullName>
    </recommendedName>
</protein>
<keyword evidence="4" id="KW-1185">Reference proteome</keyword>
<feature type="domain" description="Programmed cell death protein 2 C-terminal" evidence="2">
    <location>
        <begin position="326"/>
        <end position="395"/>
    </location>
</feature>